<dbReference type="Pfam" id="PF02678">
    <property type="entry name" value="Pirin"/>
    <property type="match status" value="1"/>
</dbReference>
<dbReference type="Pfam" id="PF00432">
    <property type="entry name" value="Prenyltrans"/>
    <property type="match status" value="2"/>
</dbReference>
<evidence type="ECO:0000259" key="6">
    <source>
        <dbReference type="Pfam" id="PF02678"/>
    </source>
</evidence>
<evidence type="ECO:0000256" key="1">
    <source>
        <dbReference type="ARBA" id="ARBA00008416"/>
    </source>
</evidence>
<dbReference type="EMBL" id="VLTN01000007">
    <property type="protein sequence ID" value="KAA0155460.1"/>
    <property type="molecule type" value="Genomic_DNA"/>
</dbReference>
<dbReference type="Pfam" id="PF05726">
    <property type="entry name" value="Pirin_C"/>
    <property type="match status" value="1"/>
</dbReference>
<organism evidence="8 9">
    <name type="scientific">Cafeteria roenbergensis</name>
    <name type="common">Marine flagellate</name>
    <dbReference type="NCBI Taxonomy" id="33653"/>
    <lineage>
        <taxon>Eukaryota</taxon>
        <taxon>Sar</taxon>
        <taxon>Stramenopiles</taxon>
        <taxon>Bigyra</taxon>
        <taxon>Opalozoa</taxon>
        <taxon>Bicosoecida</taxon>
        <taxon>Cafeteriaceae</taxon>
        <taxon>Cafeteria</taxon>
    </lineage>
</organism>
<dbReference type="InterPro" id="IPR003829">
    <property type="entry name" value="Pirin_N_dom"/>
</dbReference>
<dbReference type="InterPro" id="IPR008778">
    <property type="entry name" value="Pirin_C_dom"/>
</dbReference>
<dbReference type="Gene3D" id="1.50.10.20">
    <property type="match status" value="2"/>
</dbReference>
<protein>
    <recommendedName>
        <fullName evidence="10">Pirin C-terminal domain-containing protein</fullName>
    </recommendedName>
</protein>
<reference evidence="8 9" key="1">
    <citation type="submission" date="2019-07" db="EMBL/GenBank/DDBJ databases">
        <title>Genomes of Cafeteria roenbergensis.</title>
        <authorList>
            <person name="Fischer M.G."/>
            <person name="Hackl T."/>
            <person name="Roman M."/>
        </authorList>
    </citation>
    <scope>NUCLEOTIDE SEQUENCE [LARGE SCALE GENOMIC DNA]</scope>
    <source>
        <strain evidence="8 9">BVI</strain>
    </source>
</reference>
<dbReference type="InterPro" id="IPR008930">
    <property type="entry name" value="Terpenoid_cyclase/PrenylTrfase"/>
</dbReference>
<gene>
    <name evidence="8" type="ORF">FNF29_01833</name>
</gene>
<name>A0A5A8CTF2_CAFRO</name>
<dbReference type="SUPFAM" id="SSF51182">
    <property type="entry name" value="RmlC-like cupins"/>
    <property type="match status" value="1"/>
</dbReference>
<evidence type="ECO:0000259" key="5">
    <source>
        <dbReference type="Pfam" id="PF00432"/>
    </source>
</evidence>
<comment type="caution">
    <text evidence="8">The sequence shown here is derived from an EMBL/GenBank/DDBJ whole genome shotgun (WGS) entry which is preliminary data.</text>
</comment>
<feature type="domain" description="Pirin N-terminal" evidence="6">
    <location>
        <begin position="236"/>
        <end position="335"/>
    </location>
</feature>
<dbReference type="AlphaFoldDB" id="A0A5A8CTF2"/>
<evidence type="ECO:0000256" key="2">
    <source>
        <dbReference type="ARBA" id="ARBA00022737"/>
    </source>
</evidence>
<dbReference type="Proteomes" id="UP000323011">
    <property type="component" value="Unassembled WGS sequence"/>
</dbReference>
<evidence type="ECO:0008006" key="10">
    <source>
        <dbReference type="Google" id="ProtNLM"/>
    </source>
</evidence>
<dbReference type="CDD" id="cd02247">
    <property type="entry name" value="cupin_pirin_C"/>
    <property type="match status" value="1"/>
</dbReference>
<evidence type="ECO:0000313" key="9">
    <source>
        <dbReference type="Proteomes" id="UP000323011"/>
    </source>
</evidence>
<dbReference type="CDD" id="cd02909">
    <property type="entry name" value="cupin_pirin_N"/>
    <property type="match status" value="1"/>
</dbReference>
<feature type="region of interest" description="Disordered" evidence="4">
    <location>
        <begin position="507"/>
        <end position="532"/>
    </location>
</feature>
<evidence type="ECO:0000256" key="3">
    <source>
        <dbReference type="RuleBase" id="RU003457"/>
    </source>
</evidence>
<accession>A0A5A8CTF2</accession>
<comment type="similarity">
    <text evidence="1 3">Belongs to the pirin family.</text>
</comment>
<dbReference type="PANTHER" id="PTHR13903">
    <property type="entry name" value="PIRIN-RELATED"/>
    <property type="match status" value="1"/>
</dbReference>
<evidence type="ECO:0000259" key="7">
    <source>
        <dbReference type="Pfam" id="PF05726"/>
    </source>
</evidence>
<keyword evidence="2" id="KW-0677">Repeat</keyword>
<dbReference type="Gene3D" id="2.60.120.10">
    <property type="entry name" value="Jelly Rolls"/>
    <property type="match status" value="2"/>
</dbReference>
<dbReference type="PANTHER" id="PTHR13903:SF31">
    <property type="entry name" value="CUPIN-DOMAIN CONTAINING PROTEIN"/>
    <property type="match status" value="1"/>
</dbReference>
<proteinExistence type="inferred from homology"/>
<feature type="domain" description="Pirin C-terminal" evidence="7">
    <location>
        <begin position="392"/>
        <end position="500"/>
    </location>
</feature>
<dbReference type="SUPFAM" id="SSF48239">
    <property type="entry name" value="Terpenoid cyclases/Protein prenyltransferases"/>
    <property type="match status" value="1"/>
</dbReference>
<dbReference type="InterPro" id="IPR011051">
    <property type="entry name" value="RmlC_Cupin_sf"/>
</dbReference>
<dbReference type="GO" id="GO:0003824">
    <property type="term" value="F:catalytic activity"/>
    <property type="evidence" value="ECO:0007669"/>
    <property type="project" value="InterPro"/>
</dbReference>
<dbReference type="InterPro" id="IPR014710">
    <property type="entry name" value="RmlC-like_jellyroll"/>
</dbReference>
<keyword evidence="9" id="KW-1185">Reference proteome</keyword>
<dbReference type="InterPro" id="IPR001330">
    <property type="entry name" value="Prenyltrans"/>
</dbReference>
<feature type="domain" description="Prenyltransferase alpha-alpha toroid" evidence="5">
    <location>
        <begin position="22"/>
        <end position="67"/>
    </location>
</feature>
<sequence>MAYPLRAGLSLPDAAIVFDSSRPAMLALTYAALASLLILGDTLEWLDADSVRRFLARAQLSDGSMASGLDAAQEAEPAEAGASWWLGASLQMVLGGDVDDLAGSAAAGGQLPILPSHSLENFTLLAQDLARGGFGKNPESGADPLHSAYALAGLALCKRARKALGLERVSASTGLPASVAMSAGIPEAHVCAAGVRPVATTVSGEAAAAAGVARAVKRVAEAPKQREGAGFVVRRPIGGALPQIDPILMLDHFGPVVYGPGEAVGAPDHPHRGFETVTYMLQGTFQHLDSWGGAGRIEPGDVQWMTAGSGLVHSEMPSDEIIEKGGTVEGFQLWVNLPRAKKMVKPAWQDRKASEMPLVAIPGASEGSTVRVIAGSSCGKEAVIETHTPFFYIDVTLASAGDRLVQPVPGHFSTFVYVFRESALLGSTKRLVKLGHVAEFEAAGDEVVVEAPEGIKGPVRALIVGGAPIKEPVVQYGPFVMNTREEIMDAMRDFQSGKMGDIDGARERAAATDAARTTQRRSGRWAKDSEEL</sequence>
<evidence type="ECO:0000313" key="8">
    <source>
        <dbReference type="EMBL" id="KAA0155460.1"/>
    </source>
</evidence>
<evidence type="ECO:0000256" key="4">
    <source>
        <dbReference type="SAM" id="MobiDB-lite"/>
    </source>
</evidence>
<feature type="domain" description="Prenyltransferase alpha-alpha toroid" evidence="5">
    <location>
        <begin position="83"/>
        <end position="161"/>
    </location>
</feature>
<dbReference type="InterPro" id="IPR012093">
    <property type="entry name" value="Pirin"/>
</dbReference>